<dbReference type="AlphaFoldDB" id="A0A419SIP6"/>
<dbReference type="SUPFAM" id="SSF161098">
    <property type="entry name" value="MetI-like"/>
    <property type="match status" value="1"/>
</dbReference>
<dbReference type="RefSeq" id="WP_120189093.1">
    <property type="nucleotide sequence ID" value="NZ_MCHY01000008.1"/>
</dbReference>
<dbReference type="Gene3D" id="1.10.3720.10">
    <property type="entry name" value="MetI-like"/>
    <property type="match status" value="1"/>
</dbReference>
<dbReference type="OrthoDB" id="9783295at2"/>
<dbReference type="CDD" id="cd06261">
    <property type="entry name" value="TM_PBP2"/>
    <property type="match status" value="1"/>
</dbReference>
<reference evidence="9 10" key="1">
    <citation type="submission" date="2016-08" db="EMBL/GenBank/DDBJ databases">
        <title>Novel Firmicute Genomes.</title>
        <authorList>
            <person name="Poppleton D.I."/>
            <person name="Gribaldo S."/>
        </authorList>
    </citation>
    <scope>NUCLEOTIDE SEQUENCE [LARGE SCALE GENOMIC DNA]</scope>
    <source>
        <strain evidence="9 10">RAOx-1</strain>
    </source>
</reference>
<keyword evidence="6 7" id="KW-0472">Membrane</keyword>
<dbReference type="GO" id="GO:0005886">
    <property type="term" value="C:plasma membrane"/>
    <property type="evidence" value="ECO:0007669"/>
    <property type="project" value="UniProtKB-SubCell"/>
</dbReference>
<dbReference type="Pfam" id="PF00528">
    <property type="entry name" value="BPD_transp_1"/>
    <property type="match status" value="1"/>
</dbReference>
<evidence type="ECO:0000313" key="10">
    <source>
        <dbReference type="Proteomes" id="UP000284219"/>
    </source>
</evidence>
<feature type="transmembrane region" description="Helical" evidence="7">
    <location>
        <begin position="193"/>
        <end position="219"/>
    </location>
</feature>
<dbReference type="PROSITE" id="PS50928">
    <property type="entry name" value="ABC_TM1"/>
    <property type="match status" value="1"/>
</dbReference>
<comment type="subcellular location">
    <subcellularLocation>
        <location evidence="1 7">Cell membrane</location>
        <topology evidence="1 7">Multi-pass membrane protein</topology>
    </subcellularLocation>
</comment>
<comment type="caution">
    <text evidence="9">The sequence shown here is derived from an EMBL/GenBank/DDBJ whole genome shotgun (WGS) entry which is preliminary data.</text>
</comment>
<keyword evidence="10" id="KW-1185">Reference proteome</keyword>
<proteinExistence type="inferred from homology"/>
<protein>
    <submittedName>
        <fullName evidence="9">ABC transporter permease</fullName>
    </submittedName>
</protein>
<dbReference type="Proteomes" id="UP000284219">
    <property type="component" value="Unassembled WGS sequence"/>
</dbReference>
<keyword evidence="3" id="KW-1003">Cell membrane</keyword>
<evidence type="ECO:0000256" key="3">
    <source>
        <dbReference type="ARBA" id="ARBA00022475"/>
    </source>
</evidence>
<keyword evidence="4 7" id="KW-0812">Transmembrane</keyword>
<feature type="transmembrane region" description="Helical" evidence="7">
    <location>
        <begin position="27"/>
        <end position="49"/>
    </location>
</feature>
<feature type="transmembrane region" description="Helical" evidence="7">
    <location>
        <begin position="239"/>
        <end position="263"/>
    </location>
</feature>
<organism evidence="9 10">
    <name type="scientific">Ammoniphilus oxalaticus</name>
    <dbReference type="NCBI Taxonomy" id="66863"/>
    <lineage>
        <taxon>Bacteria</taxon>
        <taxon>Bacillati</taxon>
        <taxon>Bacillota</taxon>
        <taxon>Bacilli</taxon>
        <taxon>Bacillales</taxon>
        <taxon>Paenibacillaceae</taxon>
        <taxon>Aneurinibacillus group</taxon>
        <taxon>Ammoniphilus</taxon>
    </lineage>
</organism>
<name>A0A419SIP6_9BACL</name>
<feature type="transmembrane region" description="Helical" evidence="7">
    <location>
        <begin position="147"/>
        <end position="168"/>
    </location>
</feature>
<dbReference type="PANTHER" id="PTHR30151">
    <property type="entry name" value="ALKANE SULFONATE ABC TRANSPORTER-RELATED, MEMBRANE SUBUNIT"/>
    <property type="match status" value="1"/>
</dbReference>
<dbReference type="EMBL" id="MCHY01000008">
    <property type="protein sequence ID" value="RKD23865.1"/>
    <property type="molecule type" value="Genomic_DNA"/>
</dbReference>
<feature type="transmembrane region" description="Helical" evidence="7">
    <location>
        <begin position="91"/>
        <end position="110"/>
    </location>
</feature>
<comment type="similarity">
    <text evidence="7">Belongs to the binding-protein-dependent transport system permease family.</text>
</comment>
<feature type="transmembrane region" description="Helical" evidence="7">
    <location>
        <begin position="122"/>
        <end position="141"/>
    </location>
</feature>
<evidence type="ECO:0000256" key="7">
    <source>
        <dbReference type="RuleBase" id="RU363032"/>
    </source>
</evidence>
<sequence>MKDWNTWLERGGKSKEHRDFLKKERIYTLYVGFTQLAILVLFIGMWEWASTMKWIDPLLFSSPSNIWRVFIEMVARGDLHPHILATVWETVVGFLAGTAIGTTIAICIWWSRFLSRVIDPFLVILNGMPKVALGPLFIVAFGGGFTAIVAMAVATSVIITTIVVYGSFKEVDPNYIKLVQTFGGRKRQIFKKIVLPASFPTIISTLKVNVGLAWVGVIVGEFLVSKQGLGYLIIYGFQVFNLTLVFVSLFIIAICATIMYHLVQYTEKHLLKNRN</sequence>
<evidence type="ECO:0000313" key="9">
    <source>
        <dbReference type="EMBL" id="RKD23865.1"/>
    </source>
</evidence>
<keyword evidence="2 7" id="KW-0813">Transport</keyword>
<evidence type="ECO:0000259" key="8">
    <source>
        <dbReference type="PROSITE" id="PS50928"/>
    </source>
</evidence>
<dbReference type="InterPro" id="IPR035906">
    <property type="entry name" value="MetI-like_sf"/>
</dbReference>
<accession>A0A419SIP6</accession>
<gene>
    <name evidence="9" type="ORF">BEP19_05395</name>
</gene>
<feature type="domain" description="ABC transmembrane type-1" evidence="8">
    <location>
        <begin position="83"/>
        <end position="263"/>
    </location>
</feature>
<evidence type="ECO:0000256" key="1">
    <source>
        <dbReference type="ARBA" id="ARBA00004651"/>
    </source>
</evidence>
<dbReference type="PANTHER" id="PTHR30151:SF19">
    <property type="entry name" value="ABC TRANSPORTER PERMEASE"/>
    <property type="match status" value="1"/>
</dbReference>
<evidence type="ECO:0000256" key="2">
    <source>
        <dbReference type="ARBA" id="ARBA00022448"/>
    </source>
</evidence>
<evidence type="ECO:0000256" key="4">
    <source>
        <dbReference type="ARBA" id="ARBA00022692"/>
    </source>
</evidence>
<evidence type="ECO:0000256" key="6">
    <source>
        <dbReference type="ARBA" id="ARBA00023136"/>
    </source>
</evidence>
<keyword evidence="5 7" id="KW-1133">Transmembrane helix</keyword>
<dbReference type="InterPro" id="IPR000515">
    <property type="entry name" value="MetI-like"/>
</dbReference>
<evidence type="ECO:0000256" key="5">
    <source>
        <dbReference type="ARBA" id="ARBA00022989"/>
    </source>
</evidence>
<dbReference type="GO" id="GO:0055085">
    <property type="term" value="P:transmembrane transport"/>
    <property type="evidence" value="ECO:0007669"/>
    <property type="project" value="InterPro"/>
</dbReference>